<comment type="caution">
    <text evidence="2">The sequence shown here is derived from an EMBL/GenBank/DDBJ whole genome shotgun (WGS) entry which is preliminary data.</text>
</comment>
<proteinExistence type="predicted"/>
<organism evidence="2 3">
    <name type="scientific">Pseudocercospora eumusae</name>
    <dbReference type="NCBI Taxonomy" id="321146"/>
    <lineage>
        <taxon>Eukaryota</taxon>
        <taxon>Fungi</taxon>
        <taxon>Dikarya</taxon>
        <taxon>Ascomycota</taxon>
        <taxon>Pezizomycotina</taxon>
        <taxon>Dothideomycetes</taxon>
        <taxon>Dothideomycetidae</taxon>
        <taxon>Mycosphaerellales</taxon>
        <taxon>Mycosphaerellaceae</taxon>
        <taxon>Pseudocercospora</taxon>
    </lineage>
</organism>
<dbReference type="AlphaFoldDB" id="A0A139HDH5"/>
<feature type="compositionally biased region" description="Low complexity" evidence="1">
    <location>
        <begin position="557"/>
        <end position="570"/>
    </location>
</feature>
<protein>
    <submittedName>
        <fullName evidence="2">Uncharacterized protein</fullName>
    </submittedName>
</protein>
<feature type="compositionally biased region" description="Polar residues" evidence="1">
    <location>
        <begin position="576"/>
        <end position="592"/>
    </location>
</feature>
<keyword evidence="3" id="KW-1185">Reference proteome</keyword>
<dbReference type="EMBL" id="LFZN01000072">
    <property type="protein sequence ID" value="KXT00505.1"/>
    <property type="molecule type" value="Genomic_DNA"/>
</dbReference>
<evidence type="ECO:0000313" key="3">
    <source>
        <dbReference type="Proteomes" id="UP000070133"/>
    </source>
</evidence>
<feature type="compositionally biased region" description="Low complexity" evidence="1">
    <location>
        <begin position="601"/>
        <end position="618"/>
    </location>
</feature>
<evidence type="ECO:0000256" key="1">
    <source>
        <dbReference type="SAM" id="MobiDB-lite"/>
    </source>
</evidence>
<dbReference type="OrthoDB" id="3648569at2759"/>
<name>A0A139HDH5_9PEZI</name>
<sequence>MRTSREHEDKFDDVNIYFTPTPVLCAHTHRSELIPTAQNLTTDYATAQHALRQTRSRDVCGQHMECDHLCKQRILYTNTDDAARMGVSLAMQAHQSGAWCNSQDWCQATINSTCSMITSKIVKEAIPALKTCDTECFINLMDNSAQKSTYWAASWADKALNTPSEGRTVEPEAVKRFKTTMQYLELIPADSIVNRTALDEVMKHSHALPLPVPDPVPARSGKGTTHGSGLEAWQVGLAAGLGAGVPTALGTGASAWLLGSWLYANNVRYALMVDNVVRESSWIRALFSPREVNALSRLTPEELLADEQMRIAEQAAKNIATQQSLRLRDKPETFENAFKEKLPPSPKDYPMERIFRTELYNEAKGVMENVFVKEIKAPMKNGYMYKQGFRRFRRCNVKGKDLLFRNINKDGEVYKSAFRDSWMKPGQLQPLNNAYWQNVAAEAGSALEGTTSILRTTDGIVLDSLGQAIPKIGDNIVNVMPVERVGNAVKFAVEKNTELAFEVGDLSAAAVDGAATLFGAAGGLLLIDVLGDGEGDDAPRFVKRPSPLPPPGHGDDSSASTTSHPTITHSSDPKYPTTSPESPGSGASSTYGTPGISDPMSTSYGSSSATNSSTPSSTFRTMPTPSTSSMVPNLTPPNSTSTAPSFPGLSAGLHDDPFASLPAGLQNDHSRPDTVCCSDYEFLWEAFRIQGINWAPDSLKSRIEHCGAVTAWEFWQTEEGTGVWHAQGNLPLQKLYPDDQKCLHEALMKAGGPDVKCKVNCDDFNFFSSVSVEEYSR</sequence>
<evidence type="ECO:0000313" key="2">
    <source>
        <dbReference type="EMBL" id="KXT00505.1"/>
    </source>
</evidence>
<gene>
    <name evidence="2" type="ORF">AC578_4100</name>
</gene>
<dbReference type="Proteomes" id="UP000070133">
    <property type="component" value="Unassembled WGS sequence"/>
</dbReference>
<feature type="compositionally biased region" description="Polar residues" evidence="1">
    <location>
        <begin position="619"/>
        <end position="644"/>
    </location>
</feature>
<reference evidence="2 3" key="1">
    <citation type="submission" date="2015-07" db="EMBL/GenBank/DDBJ databases">
        <title>Comparative genomics of the Sigatoka disease complex on banana suggests a link between parallel evolutionary changes in Pseudocercospora fijiensis and Pseudocercospora eumusae and increased virulence on the banana host.</title>
        <authorList>
            <person name="Chang T.-C."/>
            <person name="Salvucci A."/>
            <person name="Crous P.W."/>
            <person name="Stergiopoulos I."/>
        </authorList>
    </citation>
    <scope>NUCLEOTIDE SEQUENCE [LARGE SCALE GENOMIC DNA]</scope>
    <source>
        <strain evidence="2 3">CBS 114824</strain>
    </source>
</reference>
<feature type="region of interest" description="Disordered" evidence="1">
    <location>
        <begin position="537"/>
        <end position="651"/>
    </location>
</feature>
<accession>A0A139HDH5</accession>